<feature type="domain" description="Translation elongation factor EFTs/EF1B dimerisation" evidence="6">
    <location>
        <begin position="70"/>
        <end position="268"/>
    </location>
</feature>
<reference evidence="8 9" key="1">
    <citation type="submission" date="2018-04" db="EMBL/GenBank/DDBJ databases">
        <title>Genomic Encyclopedia of Type Strains, Phase IV (KMG-IV): sequencing the most valuable type-strain genomes for metagenomic binning, comparative biology and taxonomic classification.</title>
        <authorList>
            <person name="Goeker M."/>
        </authorList>
    </citation>
    <scope>NUCLEOTIDE SEQUENCE [LARGE SCALE GENOMIC DNA]</scope>
    <source>
        <strain evidence="8 9">DSM 14823</strain>
    </source>
</reference>
<dbReference type="InterPro" id="IPR018101">
    <property type="entry name" value="Transl_elong_Ts_CS"/>
</dbReference>
<evidence type="ECO:0000256" key="5">
    <source>
        <dbReference type="HAMAP-Rule" id="MF_00050"/>
    </source>
</evidence>
<dbReference type="PANTHER" id="PTHR11741:SF0">
    <property type="entry name" value="ELONGATION FACTOR TS, MITOCHONDRIAL"/>
    <property type="match status" value="1"/>
</dbReference>
<dbReference type="InterPro" id="IPR009060">
    <property type="entry name" value="UBA-like_sf"/>
</dbReference>
<dbReference type="InterPro" id="IPR001816">
    <property type="entry name" value="Transl_elong_EFTs/EF1B"/>
</dbReference>
<evidence type="ECO:0000256" key="2">
    <source>
        <dbReference type="ARBA" id="ARBA00016956"/>
    </source>
</evidence>
<dbReference type="RefSeq" id="WP_116885769.1">
    <property type="nucleotide sequence ID" value="NZ_CABMMC010000282.1"/>
</dbReference>
<dbReference type="HAMAP" id="MF_00050">
    <property type="entry name" value="EF_Ts"/>
    <property type="match status" value="1"/>
</dbReference>
<dbReference type="Pfam" id="PF00889">
    <property type="entry name" value="EF_TS"/>
    <property type="match status" value="1"/>
</dbReference>
<dbReference type="Gene3D" id="1.10.8.10">
    <property type="entry name" value="DNA helicase RuvA subunit, C-terminal domain"/>
    <property type="match status" value="1"/>
</dbReference>
<keyword evidence="3 5" id="KW-0251">Elongation factor</keyword>
<dbReference type="EMBL" id="JABAEW010000014">
    <property type="protein sequence ID" value="NMD86803.1"/>
    <property type="molecule type" value="Genomic_DNA"/>
</dbReference>
<dbReference type="InterPro" id="IPR014039">
    <property type="entry name" value="Transl_elong_EFTs/EF1B_dimer"/>
</dbReference>
<evidence type="ECO:0000256" key="3">
    <source>
        <dbReference type="ARBA" id="ARBA00022768"/>
    </source>
</evidence>
<dbReference type="NCBIfam" id="TIGR00116">
    <property type="entry name" value="tsf"/>
    <property type="match status" value="1"/>
</dbReference>
<evidence type="ECO:0000313" key="7">
    <source>
        <dbReference type="EMBL" id="NMD86803.1"/>
    </source>
</evidence>
<dbReference type="InterPro" id="IPR036402">
    <property type="entry name" value="EF-Ts_dimer_sf"/>
</dbReference>
<dbReference type="SUPFAM" id="SSF54713">
    <property type="entry name" value="Elongation factor Ts (EF-Ts), dimerisation domain"/>
    <property type="match status" value="2"/>
</dbReference>
<dbReference type="Gene3D" id="3.30.479.20">
    <property type="entry name" value="Elongation factor Ts, dimerisation domain"/>
    <property type="match status" value="2"/>
</dbReference>
<comment type="function">
    <text evidence="5">Associates with the EF-Tu.GDP complex and induces the exchange of GDP to GTP. It remains bound to the aminoacyl-tRNA.EF-Tu.GTP complex up to the GTP hydrolysis stage on the ribosome.</text>
</comment>
<reference evidence="7 10" key="2">
    <citation type="submission" date="2020-04" db="EMBL/GenBank/DDBJ databases">
        <authorList>
            <person name="Hitch T.C.A."/>
            <person name="Wylensek D."/>
            <person name="Clavel T."/>
        </authorList>
    </citation>
    <scope>NUCLEOTIDE SEQUENCE [LARGE SCALE GENOMIC DNA]</scope>
    <source>
        <strain evidence="7 10">COR2-253-APC-1A</strain>
    </source>
</reference>
<dbReference type="PROSITE" id="PS01126">
    <property type="entry name" value="EF_TS_1"/>
    <property type="match status" value="1"/>
</dbReference>
<comment type="subcellular location">
    <subcellularLocation>
        <location evidence="5">Cytoplasm</location>
    </subcellularLocation>
</comment>
<dbReference type="GO" id="GO:0003746">
    <property type="term" value="F:translation elongation factor activity"/>
    <property type="evidence" value="ECO:0007669"/>
    <property type="project" value="UniProtKB-UniRule"/>
</dbReference>
<accession>A0A2U1AF95</accession>
<proteinExistence type="inferred from homology"/>
<name>A0A2U1AF95_9BACT</name>
<comment type="caution">
    <text evidence="5">Lacks conserved residue(s) required for the propagation of feature annotation.</text>
</comment>
<dbReference type="Proteomes" id="UP000245959">
    <property type="component" value="Unassembled WGS sequence"/>
</dbReference>
<keyword evidence="9" id="KW-1185">Reference proteome</keyword>
<sequence>MAITAAMVSELREKTGAGMMDCKKALVAADGDMELAIENLRKSGAAKAEKKSGRATNQGKVLTSIKDGKASIVEVLCETDFAAKTDKFTNLVKTVAGNTLALDGEGDVTEAVNAAEKGNLTDHIGVIGENMQIRRATKWNASEASVFASYHHMDGRVSVLVEVEGETDPAILNDLCLHIAAFNPKYIAPSDIPADVIAKEKEIAKAADPKLANKPAEMLDKILSGKINKFYTEVCLMNQPWVKDDKTCLAKLKPNLKVKRFVRWEVGEEL</sequence>
<organism evidence="8 9">
    <name type="scientific">Victivallis vadensis</name>
    <dbReference type="NCBI Taxonomy" id="172901"/>
    <lineage>
        <taxon>Bacteria</taxon>
        <taxon>Pseudomonadati</taxon>
        <taxon>Lentisphaerota</taxon>
        <taxon>Lentisphaeria</taxon>
        <taxon>Victivallales</taxon>
        <taxon>Victivallaceae</taxon>
        <taxon>Victivallis</taxon>
    </lineage>
</organism>
<dbReference type="AlphaFoldDB" id="A0A2U1AF95"/>
<dbReference type="Gene3D" id="1.10.286.20">
    <property type="match status" value="1"/>
</dbReference>
<protein>
    <recommendedName>
        <fullName evidence="2 5">Elongation factor Ts</fullName>
        <shortName evidence="5">EF-Ts</shortName>
    </recommendedName>
</protein>
<keyword evidence="4 5" id="KW-0648">Protein biosynthesis</keyword>
<dbReference type="EMBL" id="QEKH01000044">
    <property type="protein sequence ID" value="PVY35108.1"/>
    <property type="molecule type" value="Genomic_DNA"/>
</dbReference>
<dbReference type="GeneID" id="78297034"/>
<gene>
    <name evidence="5" type="primary">tsf</name>
    <name evidence="8" type="ORF">C8D82_1442</name>
    <name evidence="7" type="ORF">HF882_09420</name>
</gene>
<evidence type="ECO:0000259" key="6">
    <source>
        <dbReference type="Pfam" id="PF00889"/>
    </source>
</evidence>
<evidence type="ECO:0000256" key="1">
    <source>
        <dbReference type="ARBA" id="ARBA00005532"/>
    </source>
</evidence>
<dbReference type="SUPFAM" id="SSF46934">
    <property type="entry name" value="UBA-like"/>
    <property type="match status" value="1"/>
</dbReference>
<comment type="similarity">
    <text evidence="1 5">Belongs to the EF-Ts family.</text>
</comment>
<dbReference type="GO" id="GO:0005737">
    <property type="term" value="C:cytoplasm"/>
    <property type="evidence" value="ECO:0007669"/>
    <property type="project" value="UniProtKB-SubCell"/>
</dbReference>
<dbReference type="PANTHER" id="PTHR11741">
    <property type="entry name" value="ELONGATION FACTOR TS"/>
    <property type="match status" value="1"/>
</dbReference>
<dbReference type="CDD" id="cd14275">
    <property type="entry name" value="UBA_EF-Ts"/>
    <property type="match status" value="1"/>
</dbReference>
<dbReference type="FunFam" id="1.10.8.10:FF:000001">
    <property type="entry name" value="Elongation factor Ts"/>
    <property type="match status" value="1"/>
</dbReference>
<dbReference type="FunFam" id="1.10.286.20:FF:000001">
    <property type="entry name" value="Elongation factor Ts"/>
    <property type="match status" value="1"/>
</dbReference>
<keyword evidence="5" id="KW-0963">Cytoplasm</keyword>
<comment type="caution">
    <text evidence="8">The sequence shown here is derived from an EMBL/GenBank/DDBJ whole genome shotgun (WGS) entry which is preliminary data.</text>
</comment>
<evidence type="ECO:0000313" key="9">
    <source>
        <dbReference type="Proteomes" id="UP000245959"/>
    </source>
</evidence>
<evidence type="ECO:0000313" key="10">
    <source>
        <dbReference type="Proteomes" id="UP000576225"/>
    </source>
</evidence>
<evidence type="ECO:0000256" key="4">
    <source>
        <dbReference type="ARBA" id="ARBA00022917"/>
    </source>
</evidence>
<dbReference type="Proteomes" id="UP000576225">
    <property type="component" value="Unassembled WGS sequence"/>
</dbReference>
<evidence type="ECO:0000313" key="8">
    <source>
        <dbReference type="EMBL" id="PVY35108.1"/>
    </source>
</evidence>
<dbReference type="OrthoDB" id="9808348at2"/>